<proteinExistence type="predicted"/>
<evidence type="ECO:0000313" key="2">
    <source>
        <dbReference type="EMBL" id="KAB8029233.1"/>
    </source>
</evidence>
<reference evidence="2 3" key="1">
    <citation type="submission" date="2019-10" db="EMBL/GenBank/DDBJ databases">
        <title>New genus of Silvanigrellaceae.</title>
        <authorList>
            <person name="Pitt A."/>
            <person name="Hahn M.W."/>
        </authorList>
    </citation>
    <scope>NUCLEOTIDE SEQUENCE [LARGE SCALE GENOMIC DNA]</scope>
    <source>
        <strain evidence="2 3">33A1-SZDP</strain>
    </source>
</reference>
<name>A0A833JBY4_9BACT</name>
<dbReference type="Pfam" id="PF13700">
    <property type="entry name" value="DUF4158"/>
    <property type="match status" value="1"/>
</dbReference>
<comment type="caution">
    <text evidence="2">The sequence shown here is derived from an EMBL/GenBank/DDBJ whole genome shotgun (WGS) entry which is preliminary data.</text>
</comment>
<gene>
    <name evidence="2" type="ORF">GCL57_11910</name>
</gene>
<protein>
    <submittedName>
        <fullName evidence="2">DUF4158 domain-containing protein</fullName>
    </submittedName>
</protein>
<sequence>MISPTDTVYPVLKENLNLYELNSCFLASEDEISFIENETRSTSSKLGFLIMLKTFQNLGYFIKIENVPKNIISFISSQLNIEQFDSILIDYDSSRNRLKQMDKILEFMSVKNYSDIGDQIVEKVAKNNALVRENLSDIINACIETLLHDRIELPAFSRLHREAMNQRAQVYNELYLRIFNDIGVNRRNIIDNLFIVDPLTRKSEWDNIKFEIGKPKPKEIKKLIKHIHSLNNIIEIESFFEGIPSIKIEQMAVEAEYLDASDMQRVEAHKRYSLAIALIKIKKSKSVDSLIDIFLRQMSSIFYLAKEELDKYLKENQDKTDEIMKKFISVEDVVKDGLTNGEKVDLISNIYQENISLSTYARTHCEYGGKQHIRFMAKFFKKKRKLIFRILESLKFFSATQDEGITRSLEFMIAHKRSRKPIIETFAKSKKRSDLILMDVKWIEQKWWKLVTSQKKRESFPETVRREHFEVCLCDALSMSLRCGDIYVLEVLIITIIEKNFYLYLNVKRQ</sequence>
<feature type="domain" description="DUF4158" evidence="1">
    <location>
        <begin position="9"/>
        <end position="161"/>
    </location>
</feature>
<dbReference type="RefSeq" id="WP_152213574.1">
    <property type="nucleotide sequence ID" value="NZ_WFLN01000008.1"/>
</dbReference>
<dbReference type="AlphaFoldDB" id="A0A833JBY4"/>
<dbReference type="Proteomes" id="UP000442694">
    <property type="component" value="Unassembled WGS sequence"/>
</dbReference>
<accession>A0A833JBY4</accession>
<evidence type="ECO:0000313" key="3">
    <source>
        <dbReference type="Proteomes" id="UP000442694"/>
    </source>
</evidence>
<organism evidence="2 3">
    <name type="scientific">Fluviispira multicolorata</name>
    <dbReference type="NCBI Taxonomy" id="2654512"/>
    <lineage>
        <taxon>Bacteria</taxon>
        <taxon>Pseudomonadati</taxon>
        <taxon>Bdellovibrionota</taxon>
        <taxon>Oligoflexia</taxon>
        <taxon>Silvanigrellales</taxon>
        <taxon>Silvanigrellaceae</taxon>
        <taxon>Fluviispira</taxon>
    </lineage>
</organism>
<keyword evidence="3" id="KW-1185">Reference proteome</keyword>
<dbReference type="EMBL" id="WFLN01000008">
    <property type="protein sequence ID" value="KAB8029233.1"/>
    <property type="molecule type" value="Genomic_DNA"/>
</dbReference>
<dbReference type="InterPro" id="IPR025296">
    <property type="entry name" value="DUF4158"/>
</dbReference>
<evidence type="ECO:0000259" key="1">
    <source>
        <dbReference type="Pfam" id="PF13700"/>
    </source>
</evidence>